<feature type="region of interest" description="Disordered" evidence="1">
    <location>
        <begin position="69"/>
        <end position="112"/>
    </location>
</feature>
<feature type="region of interest" description="Disordered" evidence="1">
    <location>
        <begin position="1"/>
        <end position="20"/>
    </location>
</feature>
<reference evidence="3" key="1">
    <citation type="journal article" date="2020" name="Stud. Mycol.">
        <title>101 Dothideomycetes genomes: A test case for predicting lifestyles and emergence of pathogens.</title>
        <authorList>
            <person name="Haridas S."/>
            <person name="Albert R."/>
            <person name="Binder M."/>
            <person name="Bloem J."/>
            <person name="LaButti K."/>
            <person name="Salamov A."/>
            <person name="Andreopoulos B."/>
            <person name="Baker S."/>
            <person name="Barry K."/>
            <person name="Bills G."/>
            <person name="Bluhm B."/>
            <person name="Cannon C."/>
            <person name="Castanera R."/>
            <person name="Culley D."/>
            <person name="Daum C."/>
            <person name="Ezra D."/>
            <person name="Gonzalez J."/>
            <person name="Henrissat B."/>
            <person name="Kuo A."/>
            <person name="Liang C."/>
            <person name="Lipzen A."/>
            <person name="Lutzoni F."/>
            <person name="Magnuson J."/>
            <person name="Mondo S."/>
            <person name="Nolan M."/>
            <person name="Ohm R."/>
            <person name="Pangilinan J."/>
            <person name="Park H.-J."/>
            <person name="Ramirez L."/>
            <person name="Alfaro M."/>
            <person name="Sun H."/>
            <person name="Tritt A."/>
            <person name="Yoshinaga Y."/>
            <person name="Zwiers L.-H."/>
            <person name="Turgeon B."/>
            <person name="Goodwin S."/>
            <person name="Spatafora J."/>
            <person name="Crous P."/>
            <person name="Grigoriev I."/>
        </authorList>
    </citation>
    <scope>NUCLEOTIDE SEQUENCE [LARGE SCALE GENOMIC DNA]</scope>
    <source>
        <strain evidence="3">CBS 304.66</strain>
    </source>
</reference>
<evidence type="ECO:0000313" key="3">
    <source>
        <dbReference type="Proteomes" id="UP000800093"/>
    </source>
</evidence>
<gene>
    <name evidence="2" type="ORF">CC78DRAFT_604711</name>
</gene>
<name>A0A9P4KAX8_9PLEO</name>
<feature type="compositionally biased region" description="Polar residues" evidence="1">
    <location>
        <begin position="76"/>
        <end position="90"/>
    </location>
</feature>
<feature type="region of interest" description="Disordered" evidence="1">
    <location>
        <begin position="126"/>
        <end position="161"/>
    </location>
</feature>
<dbReference type="AlphaFoldDB" id="A0A9P4KAX8"/>
<accession>A0A9P4KAX8</accession>
<evidence type="ECO:0000313" key="2">
    <source>
        <dbReference type="EMBL" id="KAF2263200.1"/>
    </source>
</evidence>
<feature type="compositionally biased region" description="Basic and acidic residues" evidence="1">
    <location>
        <begin position="145"/>
        <end position="161"/>
    </location>
</feature>
<protein>
    <submittedName>
        <fullName evidence="2">Uncharacterized protein</fullName>
    </submittedName>
</protein>
<dbReference type="Proteomes" id="UP000800093">
    <property type="component" value="Unassembled WGS sequence"/>
</dbReference>
<comment type="caution">
    <text evidence="2">The sequence shown here is derived from an EMBL/GenBank/DDBJ whole genome shotgun (WGS) entry which is preliminary data.</text>
</comment>
<evidence type="ECO:0000256" key="1">
    <source>
        <dbReference type="SAM" id="MobiDB-lite"/>
    </source>
</evidence>
<dbReference type="OrthoDB" id="5408734at2759"/>
<keyword evidence="3" id="KW-1185">Reference proteome</keyword>
<sequence>MQDPDRGWKPTGRPQSTLARNFSDELEDLFKLDGGLDLLDMDRNIHQKKQAVSSHAQELEALEARLRETEERLKQARSSPPNRKNSQRRTPVQGAFADDDKARIGEPASPLAQRQKLVADTRAANTMPGALPETPASYNSTEYVLVDRPRTAQSQEGEKAQ</sequence>
<proteinExistence type="predicted"/>
<organism evidence="2 3">
    <name type="scientific">Lojkania enalia</name>
    <dbReference type="NCBI Taxonomy" id="147567"/>
    <lineage>
        <taxon>Eukaryota</taxon>
        <taxon>Fungi</taxon>
        <taxon>Dikarya</taxon>
        <taxon>Ascomycota</taxon>
        <taxon>Pezizomycotina</taxon>
        <taxon>Dothideomycetes</taxon>
        <taxon>Pleosporomycetidae</taxon>
        <taxon>Pleosporales</taxon>
        <taxon>Pleosporales incertae sedis</taxon>
        <taxon>Lojkania</taxon>
    </lineage>
</organism>
<dbReference type="EMBL" id="ML986629">
    <property type="protein sequence ID" value="KAF2263200.1"/>
    <property type="molecule type" value="Genomic_DNA"/>
</dbReference>